<comment type="caution">
    <text evidence="2">The sequence shown here is derived from an EMBL/GenBank/DDBJ whole genome shotgun (WGS) entry which is preliminary data.</text>
</comment>
<dbReference type="OrthoDB" id="10258061at2759"/>
<dbReference type="VEuPathDB" id="GiardiaDB:GMRT_14243"/>
<dbReference type="EMBL" id="VDLU01000001">
    <property type="protein sequence ID" value="TNJ30216.1"/>
    <property type="molecule type" value="Genomic_DNA"/>
</dbReference>
<evidence type="ECO:0000313" key="2">
    <source>
        <dbReference type="EMBL" id="TNJ30216.1"/>
    </source>
</evidence>
<accession>A0A4Z1SWW4</accession>
<evidence type="ECO:0000256" key="1">
    <source>
        <dbReference type="SAM" id="MobiDB-lite"/>
    </source>
</evidence>
<feature type="region of interest" description="Disordered" evidence="1">
    <location>
        <begin position="457"/>
        <end position="536"/>
    </location>
</feature>
<gene>
    <name evidence="2" type="ORF">GMRT_14243</name>
</gene>
<feature type="compositionally biased region" description="Basic and acidic residues" evidence="1">
    <location>
        <begin position="505"/>
        <end position="518"/>
    </location>
</feature>
<reference evidence="2 3" key="1">
    <citation type="submission" date="2019-05" db="EMBL/GenBank/DDBJ databases">
        <title>The compact genome of Giardia muris reveals important steps in the evolution of intestinal protozoan parasites.</title>
        <authorList>
            <person name="Xu F."/>
            <person name="Jimenez-Gonzalez A."/>
            <person name="Einarsson E."/>
            <person name="Astvaldsson A."/>
            <person name="Peirasmaki D."/>
            <person name="Eckmann L."/>
            <person name="Andersson J.O."/>
            <person name="Svard S.G."/>
            <person name="Jerlstrom-Hultqvist J."/>
        </authorList>
    </citation>
    <scope>NUCLEOTIDE SEQUENCE [LARGE SCALE GENOMIC DNA]</scope>
    <source>
        <strain evidence="2 3">Roberts-Thomson</strain>
    </source>
</reference>
<organism evidence="2 3">
    <name type="scientific">Giardia muris</name>
    <dbReference type="NCBI Taxonomy" id="5742"/>
    <lineage>
        <taxon>Eukaryota</taxon>
        <taxon>Metamonada</taxon>
        <taxon>Diplomonadida</taxon>
        <taxon>Hexamitidae</taxon>
        <taxon>Giardiinae</taxon>
        <taxon>Giardia</taxon>
    </lineage>
</organism>
<feature type="compositionally biased region" description="Basic and acidic residues" evidence="1">
    <location>
        <begin position="489"/>
        <end position="498"/>
    </location>
</feature>
<evidence type="ECO:0000313" key="3">
    <source>
        <dbReference type="Proteomes" id="UP000315496"/>
    </source>
</evidence>
<feature type="compositionally biased region" description="Basic and acidic residues" evidence="1">
    <location>
        <begin position="464"/>
        <end position="477"/>
    </location>
</feature>
<name>A0A4Z1SWW4_GIAMU</name>
<keyword evidence="3" id="KW-1185">Reference proteome</keyword>
<sequence>MHRPSARFLARYANRLLGSDVASVDGDTFLTRLRAGPLLARLVYECGLVLHLEDAIPFASLKRLLSDRTIDLTSTTLHHGARAASCSGIIYLDIHPEPLVILGNKAADDDLLDLVIRLETLIAQSKVRKIDPEVPTNGACQWTVPKFQGDFPIPASACFKSYVTAAQTGRSRSTVTFLENPYRNNAHLISNHAYLIILSWINYLHIKIHNIPRGGPNHYKDLCFTLEMLQDLGNCIFGMYQLMGNEGNVEINVKPYPELHEHFLRVKGNVDSFFRVTFGKRHTYALTDFLVFTASFKCPIHDFVCADEDLIMNPEGLLIILCELFSFCLDLAYIVPAKKMTAKMARSKRLTVAQRANLYEFVPFPSVRPRSARLMLRFLPSNDAHKETACEGLMSPPSIEEEVETTVETHPDAIIGPVSESEPDSKPPLEQNTQLQPEPIPEPTVTDAVVELAPIPDVVPIPSSEEKFETEPPKQEPKSAIASDLPINDEVKTPELKEQPTLASELEKGPKPVPDVEHTPSAPKPDPSQCTPSITAQTIVRTPSILGNKTLLAWPDFKTAIQICEELSLFYDLQEVQDILQHMNDLYTYALNSDFLSSMVDATEPPPSQERSRQTKNFVLGFYERINELLNVLTALTRTVDFLPNKPRIDITELSGFFQRYTGSERALLTVSAFVLVRQVYFALANLLCPTCTPFAEADATFNRLVRKWLRADLLTHTACADTSHAVCKTTRAFLDISNPNKNSALTKEEYEDNFLELMAMNVLSYGLCLSCLNIDILDDITATRTSFFLESIDFLRVSLSVDDRMRVTGINVTPCAQVRHMDLPFQCYVRELITTHFSNITMKKLLQIVEALELEDMDLDSEDLTRRYTSKYSRALVTAILGEVRVAFRNMMRHAEECVIEPNASEQDWDTSETMAERPRKVLLVASSQRETFQQCCTLIRELTEKICAIQATPTARILFAYLLDFVIEHQQFDLSKLLEGADIMLLTMLPSPDIVQLLPLLRLLRKKEPKTILLNNPFPPLLPAADLVTVQTPNGGLRSVRLSEDNIEMQVTRASLDLKRTSDIEPQLTSKLKPILLRFKEVVYKYPTYPLLHWLFACVLKILFAALPHAQVNDLLVSSCSVYILFTLCEDSPKETVHGLLYSLVMMSPYIASEECDSIAERLLAYIGKEEESIKHLYTELSDKDITSVASLETTLRQVVVVSEILREGWPVFGDALSGDMLMSYLVKLHCLYQKLTENEVPVGAQPVLLRAVRATGQLLDDMYTTTARRSLEQIEAVLVEILMNSLELVLRNTEASNVREIEGLLETFGKIWGCNGSDESGSGRPAPVLHVAVCKLIADKLVAALGRKIQSIHVNTILSVLEKLPAKTRDALKTATFAASFSALQQQRLLKLKKA</sequence>
<proteinExistence type="predicted"/>
<dbReference type="Proteomes" id="UP000315496">
    <property type="component" value="Chromosome 1"/>
</dbReference>
<feature type="region of interest" description="Disordered" evidence="1">
    <location>
        <begin position="413"/>
        <end position="441"/>
    </location>
</feature>
<protein>
    <submittedName>
        <fullName evidence="2">Uncharacterized protein</fullName>
    </submittedName>
</protein>